<feature type="domain" description="Major facilitator superfamily (MFS) profile" evidence="7">
    <location>
        <begin position="10"/>
        <end position="407"/>
    </location>
</feature>
<proteinExistence type="predicted"/>
<comment type="caution">
    <text evidence="8">The sequence shown here is derived from an EMBL/GenBank/DDBJ whole genome shotgun (WGS) entry which is preliminary data.</text>
</comment>
<feature type="transmembrane region" description="Helical" evidence="6">
    <location>
        <begin position="45"/>
        <end position="72"/>
    </location>
</feature>
<keyword evidence="2 6" id="KW-0812">Transmembrane</keyword>
<evidence type="ECO:0000313" key="8">
    <source>
        <dbReference type="EMBL" id="MDC5696919.1"/>
    </source>
</evidence>
<reference evidence="8 9" key="1">
    <citation type="submission" date="2022-11" db="EMBL/GenBank/DDBJ databases">
        <title>Anaerobic phenanthrene biodegradation by a DNRA strain PheN6.</title>
        <authorList>
            <person name="Zhang Z."/>
        </authorList>
    </citation>
    <scope>NUCLEOTIDE SEQUENCE [LARGE SCALE GENOMIC DNA]</scope>
    <source>
        <strain evidence="8 9">PheN6</strain>
    </source>
</reference>
<evidence type="ECO:0000256" key="3">
    <source>
        <dbReference type="ARBA" id="ARBA00022989"/>
    </source>
</evidence>
<dbReference type="Gene3D" id="1.20.1250.20">
    <property type="entry name" value="MFS general substrate transporter like domains"/>
    <property type="match status" value="2"/>
</dbReference>
<dbReference type="EMBL" id="JAPFQL010000021">
    <property type="protein sequence ID" value="MDC5696919.1"/>
    <property type="molecule type" value="Genomic_DNA"/>
</dbReference>
<dbReference type="InterPro" id="IPR020846">
    <property type="entry name" value="MFS_dom"/>
</dbReference>
<dbReference type="SUPFAM" id="SSF103473">
    <property type="entry name" value="MFS general substrate transporter"/>
    <property type="match status" value="1"/>
</dbReference>
<dbReference type="InterPro" id="IPR011701">
    <property type="entry name" value="MFS"/>
</dbReference>
<feature type="transmembrane region" description="Helical" evidence="6">
    <location>
        <begin position="350"/>
        <end position="370"/>
    </location>
</feature>
<dbReference type="Proteomes" id="UP001150259">
    <property type="component" value="Unassembled WGS sequence"/>
</dbReference>
<feature type="region of interest" description="Disordered" evidence="5">
    <location>
        <begin position="193"/>
        <end position="220"/>
    </location>
</feature>
<organism evidence="8 9">
    <name type="scientific">Intrasporangium calvum</name>
    <dbReference type="NCBI Taxonomy" id="53358"/>
    <lineage>
        <taxon>Bacteria</taxon>
        <taxon>Bacillati</taxon>
        <taxon>Actinomycetota</taxon>
        <taxon>Actinomycetes</taxon>
        <taxon>Micrococcales</taxon>
        <taxon>Intrasporangiaceae</taxon>
        <taxon>Intrasporangium</taxon>
    </lineage>
</organism>
<comment type="subcellular location">
    <subcellularLocation>
        <location evidence="1">Cell membrane</location>
        <topology evidence="1">Multi-pass membrane protein</topology>
    </subcellularLocation>
</comment>
<feature type="transmembrane region" description="Helical" evidence="6">
    <location>
        <begin position="290"/>
        <end position="309"/>
    </location>
</feature>
<feature type="transmembrane region" description="Helical" evidence="6">
    <location>
        <begin position="7"/>
        <end position="25"/>
    </location>
</feature>
<evidence type="ECO:0000259" key="7">
    <source>
        <dbReference type="PROSITE" id="PS50850"/>
    </source>
</evidence>
<dbReference type="InterPro" id="IPR036259">
    <property type="entry name" value="MFS_trans_sf"/>
</dbReference>
<name>A0ABT5GFD7_9MICO</name>
<feature type="transmembrane region" description="Helical" evidence="6">
    <location>
        <begin position="103"/>
        <end position="125"/>
    </location>
</feature>
<dbReference type="PROSITE" id="PS50850">
    <property type="entry name" value="MFS"/>
    <property type="match status" value="1"/>
</dbReference>
<feature type="transmembrane region" description="Helical" evidence="6">
    <location>
        <begin position="137"/>
        <end position="157"/>
    </location>
</feature>
<keyword evidence="9" id="KW-1185">Reference proteome</keyword>
<feature type="transmembrane region" description="Helical" evidence="6">
    <location>
        <begin position="79"/>
        <end position="97"/>
    </location>
</feature>
<dbReference type="InterPro" id="IPR052524">
    <property type="entry name" value="MFS_Cyanate_Porter"/>
</dbReference>
<gene>
    <name evidence="8" type="ORF">OO014_06575</name>
</gene>
<keyword evidence="3 6" id="KW-1133">Transmembrane helix</keyword>
<feature type="transmembrane region" description="Helical" evidence="6">
    <location>
        <begin position="163"/>
        <end position="185"/>
    </location>
</feature>
<evidence type="ECO:0000256" key="5">
    <source>
        <dbReference type="SAM" id="MobiDB-lite"/>
    </source>
</evidence>
<evidence type="ECO:0000313" key="9">
    <source>
        <dbReference type="Proteomes" id="UP001150259"/>
    </source>
</evidence>
<keyword evidence="4 6" id="KW-0472">Membrane</keyword>
<protein>
    <submittedName>
        <fullName evidence="8">MFS transporter</fullName>
    </submittedName>
</protein>
<accession>A0ABT5GFD7</accession>
<dbReference type="PANTHER" id="PTHR23523">
    <property type="match status" value="1"/>
</dbReference>
<evidence type="ECO:0000256" key="1">
    <source>
        <dbReference type="ARBA" id="ARBA00004651"/>
    </source>
</evidence>
<feature type="transmembrane region" description="Helical" evidence="6">
    <location>
        <begin position="382"/>
        <end position="402"/>
    </location>
</feature>
<dbReference type="Pfam" id="PF07690">
    <property type="entry name" value="MFS_1"/>
    <property type="match status" value="1"/>
</dbReference>
<evidence type="ECO:0000256" key="6">
    <source>
        <dbReference type="SAM" id="Phobius"/>
    </source>
</evidence>
<evidence type="ECO:0000256" key="4">
    <source>
        <dbReference type="ARBA" id="ARBA00023136"/>
    </source>
</evidence>
<dbReference type="PANTHER" id="PTHR23523:SF2">
    <property type="entry name" value="2-NITROIMIDAZOLE TRANSPORTER"/>
    <property type="match status" value="1"/>
</dbReference>
<feature type="transmembrane region" description="Helical" evidence="6">
    <location>
        <begin position="315"/>
        <end position="338"/>
    </location>
</feature>
<sequence length="412" mass="41855">MKDPRHAYPPLGVVVLGIVVVALSLRGPIVAVTPVLQQVSGDLGLSAGAAGLVGTLPVLAFAVASPLAALTVRRAGPEAAILLTMLGILVSQLVRAIPSTATLFAGTIALGLAITLGNIVVPVVIRRDVPLDRVGSVTGLYTAVLNIGSLLTALATAPLAEVLGWPLALAAWSLLAAAGLSFWGVRVRRQRTGSSGHPGAAEGPSGQAPAEATPPPRSATRNPATWLLSAAFASQSFSYYAYTTWLPTYLVDTTGSAVTSAGAMASTFQAWGIVGGFLVPALFRLVGLRWTAGIVGSLWLALSTGLILAPAAIAWWLTLGGIAQAGGFIVVFSALALASSDAREMGGMSAVVQTLGYVVAASAGPVVGALREATGGWGVPLWVLVGATASFTTFSLVAAFHVHGPSHRPRSR</sequence>
<feature type="transmembrane region" description="Helical" evidence="6">
    <location>
        <begin position="224"/>
        <end position="242"/>
    </location>
</feature>
<evidence type="ECO:0000256" key="2">
    <source>
        <dbReference type="ARBA" id="ARBA00022692"/>
    </source>
</evidence>
<feature type="transmembrane region" description="Helical" evidence="6">
    <location>
        <begin position="262"/>
        <end position="283"/>
    </location>
</feature>
<dbReference type="RefSeq" id="WP_272461494.1">
    <property type="nucleotide sequence ID" value="NZ_JAPFQL010000021.1"/>
</dbReference>